<sequence>MSIKAHLKSLKPYPPGKTIEEIKKELGLSGKIYKMNSNENPLGPSPKVLEVLKMSFSQVNYYPSASYRKLKEALAEKWDVLPEQIILGNGSNEVIDLLFKVIIDSNEEIIISKPSFLIYEKFAQIYGVKLKTIALTENLTHNLDEILKNITEKTKIIFLDHPHNPSGSVLNREFWKKFLEKIPSHVLIVIDEAYGDFIEDPSIPLGIEFLKDGYKVLILRTFSKAFGLAGLRLGYGITFLELSKVLDLVRQPFNINILAYKAGLAVLEDKEYLEKSINLVKEGRKYLTEELTKLGLKVYPSQANFIMVDFGERAEFLYEQLLKRGFLLRPLKAYGFPNALRISIGLPEENEALIKNLKDLLSI</sequence>
<dbReference type="EMBL" id="DRWR01000108">
    <property type="protein sequence ID" value="HHQ16398.1"/>
    <property type="molecule type" value="Genomic_DNA"/>
</dbReference>
<feature type="domain" description="Aminotransferase class I/classII large" evidence="10">
    <location>
        <begin position="32"/>
        <end position="355"/>
    </location>
</feature>
<dbReference type="Gene3D" id="3.40.640.10">
    <property type="entry name" value="Type I PLP-dependent aspartate aminotransferase-like (Major domain)"/>
    <property type="match status" value="1"/>
</dbReference>
<comment type="catalytic activity">
    <reaction evidence="8 9">
        <text>L-histidinol phosphate + 2-oxoglutarate = 3-(imidazol-4-yl)-2-oxopropyl phosphate + L-glutamate</text>
        <dbReference type="Rhea" id="RHEA:23744"/>
        <dbReference type="ChEBI" id="CHEBI:16810"/>
        <dbReference type="ChEBI" id="CHEBI:29985"/>
        <dbReference type="ChEBI" id="CHEBI:57766"/>
        <dbReference type="ChEBI" id="CHEBI:57980"/>
        <dbReference type="EC" id="2.6.1.9"/>
    </reaction>
</comment>
<dbReference type="GO" id="GO:0030170">
    <property type="term" value="F:pyridoxal phosphate binding"/>
    <property type="evidence" value="ECO:0007669"/>
    <property type="project" value="InterPro"/>
</dbReference>
<evidence type="ECO:0000256" key="5">
    <source>
        <dbReference type="ARBA" id="ARBA00022576"/>
    </source>
</evidence>
<comment type="subunit">
    <text evidence="4 9">Homodimer.</text>
</comment>
<proteinExistence type="inferred from homology"/>
<dbReference type="InterPro" id="IPR004839">
    <property type="entry name" value="Aminotransferase_I/II_large"/>
</dbReference>
<dbReference type="EC" id="2.6.1.9" evidence="9"/>
<evidence type="ECO:0000256" key="1">
    <source>
        <dbReference type="ARBA" id="ARBA00001933"/>
    </source>
</evidence>
<dbReference type="PANTHER" id="PTHR43643">
    <property type="entry name" value="HISTIDINOL-PHOSPHATE AMINOTRANSFERASE 2"/>
    <property type="match status" value="1"/>
</dbReference>
<dbReference type="UniPathway" id="UPA00031">
    <property type="reaction ID" value="UER00012"/>
</dbReference>
<protein>
    <recommendedName>
        <fullName evidence="9">Histidinol-phosphate aminotransferase</fullName>
        <ecNumber evidence="9">2.6.1.9</ecNumber>
    </recommendedName>
    <alternativeName>
        <fullName evidence="9">Imidazole acetol-phosphate transaminase</fullName>
    </alternativeName>
</protein>
<evidence type="ECO:0000256" key="3">
    <source>
        <dbReference type="ARBA" id="ARBA00007970"/>
    </source>
</evidence>
<feature type="modified residue" description="N6-(pyridoxal phosphate)lysine" evidence="9">
    <location>
        <position position="224"/>
    </location>
</feature>
<comment type="caution">
    <text evidence="11">The sequence shown here is derived from an EMBL/GenBank/DDBJ whole genome shotgun (WGS) entry which is preliminary data.</text>
</comment>
<keyword evidence="9" id="KW-0028">Amino-acid biosynthesis</keyword>
<evidence type="ECO:0000256" key="4">
    <source>
        <dbReference type="ARBA" id="ARBA00011738"/>
    </source>
</evidence>
<dbReference type="Pfam" id="PF00155">
    <property type="entry name" value="Aminotran_1_2"/>
    <property type="match status" value="1"/>
</dbReference>
<evidence type="ECO:0000256" key="7">
    <source>
        <dbReference type="ARBA" id="ARBA00022898"/>
    </source>
</evidence>
<evidence type="ECO:0000313" key="11">
    <source>
        <dbReference type="EMBL" id="HHQ16398.1"/>
    </source>
</evidence>
<comment type="cofactor">
    <cofactor evidence="1 9">
        <name>pyridoxal 5'-phosphate</name>
        <dbReference type="ChEBI" id="CHEBI:597326"/>
    </cofactor>
</comment>
<dbReference type="AlphaFoldDB" id="A0A7V6CE20"/>
<comment type="similarity">
    <text evidence="3 9">Belongs to the class-II pyridoxal-phosphate-dependent aminotransferase family. Histidinol-phosphate aminotransferase subfamily.</text>
</comment>
<keyword evidence="9" id="KW-0368">Histidine biosynthesis</keyword>
<evidence type="ECO:0000256" key="6">
    <source>
        <dbReference type="ARBA" id="ARBA00022679"/>
    </source>
</evidence>
<evidence type="ECO:0000256" key="9">
    <source>
        <dbReference type="HAMAP-Rule" id="MF_01023"/>
    </source>
</evidence>
<dbReference type="Gene3D" id="3.90.1150.10">
    <property type="entry name" value="Aspartate Aminotransferase, domain 1"/>
    <property type="match status" value="1"/>
</dbReference>
<dbReference type="InterPro" id="IPR050106">
    <property type="entry name" value="HistidinolP_aminotransfase"/>
</dbReference>
<dbReference type="InterPro" id="IPR015424">
    <property type="entry name" value="PyrdxlP-dep_Trfase"/>
</dbReference>
<dbReference type="NCBIfam" id="TIGR01141">
    <property type="entry name" value="hisC"/>
    <property type="match status" value="1"/>
</dbReference>
<organism evidence="11">
    <name type="scientific">Thermodesulfobacterium geofontis</name>
    <dbReference type="NCBI Taxonomy" id="1295609"/>
    <lineage>
        <taxon>Bacteria</taxon>
        <taxon>Pseudomonadati</taxon>
        <taxon>Thermodesulfobacteriota</taxon>
        <taxon>Thermodesulfobacteria</taxon>
        <taxon>Thermodesulfobacteriales</taxon>
        <taxon>Thermodesulfobacteriaceae</taxon>
        <taxon>Thermodesulfobacterium</taxon>
    </lineage>
</organism>
<dbReference type="InterPro" id="IPR015421">
    <property type="entry name" value="PyrdxlP-dep_Trfase_major"/>
</dbReference>
<keyword evidence="7 9" id="KW-0663">Pyridoxal phosphate</keyword>
<dbReference type="InterPro" id="IPR001917">
    <property type="entry name" value="Aminotrans_II_pyridoxalP_BS"/>
</dbReference>
<dbReference type="GO" id="GO:0000105">
    <property type="term" value="P:L-histidine biosynthetic process"/>
    <property type="evidence" value="ECO:0007669"/>
    <property type="project" value="UniProtKB-UniRule"/>
</dbReference>
<dbReference type="HAMAP" id="MF_01023">
    <property type="entry name" value="HisC_aminotrans_2"/>
    <property type="match status" value="1"/>
</dbReference>
<dbReference type="CDD" id="cd00609">
    <property type="entry name" value="AAT_like"/>
    <property type="match status" value="1"/>
</dbReference>
<comment type="pathway">
    <text evidence="2 9">Amino-acid biosynthesis; L-histidine biosynthesis; L-histidine from 5-phospho-alpha-D-ribose 1-diphosphate: step 7/9.</text>
</comment>
<gene>
    <name evidence="9" type="primary">hisC</name>
    <name evidence="11" type="ORF">ENM15_06260</name>
</gene>
<dbReference type="SUPFAM" id="SSF53383">
    <property type="entry name" value="PLP-dependent transferases"/>
    <property type="match status" value="1"/>
</dbReference>
<evidence type="ECO:0000259" key="10">
    <source>
        <dbReference type="Pfam" id="PF00155"/>
    </source>
</evidence>
<dbReference type="InterPro" id="IPR005861">
    <property type="entry name" value="HisP_aminotrans"/>
</dbReference>
<dbReference type="GO" id="GO:0004400">
    <property type="term" value="F:histidinol-phosphate transaminase activity"/>
    <property type="evidence" value="ECO:0007669"/>
    <property type="project" value="UniProtKB-UniRule"/>
</dbReference>
<dbReference type="PROSITE" id="PS00599">
    <property type="entry name" value="AA_TRANSFER_CLASS_2"/>
    <property type="match status" value="1"/>
</dbReference>
<name>A0A7V6CE20_9BACT</name>
<keyword evidence="5 9" id="KW-0032">Aminotransferase</keyword>
<accession>A0A7V6CE20</accession>
<evidence type="ECO:0000256" key="8">
    <source>
        <dbReference type="ARBA" id="ARBA00047481"/>
    </source>
</evidence>
<evidence type="ECO:0000256" key="2">
    <source>
        <dbReference type="ARBA" id="ARBA00005011"/>
    </source>
</evidence>
<dbReference type="PANTHER" id="PTHR43643:SF3">
    <property type="entry name" value="HISTIDINOL-PHOSPHATE AMINOTRANSFERASE"/>
    <property type="match status" value="1"/>
</dbReference>
<reference evidence="11" key="1">
    <citation type="journal article" date="2020" name="mSystems">
        <title>Genome- and Community-Level Interaction Insights into Carbon Utilization and Element Cycling Functions of Hydrothermarchaeota in Hydrothermal Sediment.</title>
        <authorList>
            <person name="Zhou Z."/>
            <person name="Liu Y."/>
            <person name="Xu W."/>
            <person name="Pan J."/>
            <person name="Luo Z.H."/>
            <person name="Li M."/>
        </authorList>
    </citation>
    <scope>NUCLEOTIDE SEQUENCE [LARGE SCALE GENOMIC DNA]</scope>
    <source>
        <strain evidence="11">SpSt-106</strain>
    </source>
</reference>
<dbReference type="InterPro" id="IPR015422">
    <property type="entry name" value="PyrdxlP-dep_Trfase_small"/>
</dbReference>
<keyword evidence="6 9" id="KW-0808">Transferase</keyword>